<dbReference type="InterPro" id="IPR042240">
    <property type="entry name" value="CHASE_sf"/>
</dbReference>
<keyword evidence="2" id="KW-1003">Cell membrane</keyword>
<dbReference type="PANTHER" id="PTHR44757">
    <property type="entry name" value="DIGUANYLATE CYCLASE DGCP"/>
    <property type="match status" value="1"/>
</dbReference>
<dbReference type="PANTHER" id="PTHR44757:SF2">
    <property type="entry name" value="BIOFILM ARCHITECTURE MAINTENANCE PROTEIN MBAA"/>
    <property type="match status" value="1"/>
</dbReference>
<dbReference type="SMART" id="SM00091">
    <property type="entry name" value="PAS"/>
    <property type="match status" value="3"/>
</dbReference>
<dbReference type="CDD" id="cd00130">
    <property type="entry name" value="PAS"/>
    <property type="match status" value="2"/>
</dbReference>
<evidence type="ECO:0000259" key="11">
    <source>
        <dbReference type="PROSITE" id="PS50112"/>
    </source>
</evidence>
<sequence>MRIWGQSETSSRATEAAAGERRAWLWPLVCLCVGGLLSAVLFVWLAGSERARARDAFEHDARDRFLAVARELEQGLTALQGLAAYSFTTPTVPRDGFEALSRPLLSLSAGIDSLGWAVRSGDSFVLQRVYPGEGAALALGGDLGARAELADTVAAARDGGRLMLSDVFVYGDAQQRGVLAVQPVYRSLQALSDERRRASEIIGVAVAVIDPQRLVESALSRLDMSRIELRLFDPSAPKGRQLLYHPLGSLRGAAMASYLTDLDALSVLEHEERDIEVAQRRWKLVATPAPGQFISSIGERPWWGLLAGLALSAAVSAILYGVIGRQGSIETLVARRNLQLAESERRLRQIIESSDGVFWVCSADARQLLYLSPAFESVWGYPVEAFFSRPNLRRDSIHPEDRERVRRALMLAPQSGGFDIEYRIVRADGAQRWLRDRARVVRDTSGVPLRIVGHAEDMTERRWQASIVSEHEQWLQALYESLPEALLTLADNGVIEALNPAAERLFGVMAAEVCGQPVSRLLTDFDPLQPPLDGRPVPGLRRNGARFSAKVNVAAVEALDGTLHYACLVHDLTALTQAQSVSARERERSEAILASIGEAVITTDSVGRVDFLSPLAQRLTGWEPTAAVGRPLPEIVPLRHPQTGADLLAQAHDTREDFAPGRLRRCDGSELDVLCSIASIRRLGQDIGGVVLVLREQEAAPAPVSNAGQLSTMAVPAAVVSAPPPLVVPALPLPESRTEASPPPEPPATVIKVPRAATNEEGGGMTEPKLTLAPATSYMESLPASDMPLLINPELPHPLAAPAPAVAEASAVPVAAEQAADVDPYTALPDRPAFIAQLDGVLAGVRNRGPARALAYLSLTRLARLEVLGGMELVDMARQRCVLALAALLGPQDRLARVGSDEFAVLYADWAEDSANTRKEAIRAAVAGVRVEAQGRSLPIGGNVGLIRLGDDNAADALDALAAAELACQQAASQRAQA</sequence>
<comment type="caution">
    <text evidence="15">The sequence shown here is derived from an EMBL/GenBank/DDBJ whole genome shotgun (WGS) entry which is preliminary data.</text>
</comment>
<dbReference type="PROSITE" id="PS50839">
    <property type="entry name" value="CHASE"/>
    <property type="match status" value="1"/>
</dbReference>
<dbReference type="InterPro" id="IPR001610">
    <property type="entry name" value="PAC"/>
</dbReference>
<dbReference type="PROSITE" id="PS50112">
    <property type="entry name" value="PAS"/>
    <property type="match status" value="3"/>
</dbReference>
<evidence type="ECO:0000256" key="4">
    <source>
        <dbReference type="ARBA" id="ARBA00022679"/>
    </source>
</evidence>
<dbReference type="GO" id="GO:0016740">
    <property type="term" value="F:transferase activity"/>
    <property type="evidence" value="ECO:0007669"/>
    <property type="project" value="UniProtKB-KW"/>
</dbReference>
<organism evidence="15 16">
    <name type="scientific">Plasticicumulans acidivorans</name>
    <dbReference type="NCBI Taxonomy" id="886464"/>
    <lineage>
        <taxon>Bacteria</taxon>
        <taxon>Pseudomonadati</taxon>
        <taxon>Pseudomonadota</taxon>
        <taxon>Gammaproteobacteria</taxon>
        <taxon>Candidatus Competibacteraceae</taxon>
        <taxon>Plasticicumulans</taxon>
    </lineage>
</organism>
<dbReference type="InterPro" id="IPR013655">
    <property type="entry name" value="PAS_fold_3"/>
</dbReference>
<feature type="domain" description="PAS" evidence="11">
    <location>
        <begin position="585"/>
        <end position="642"/>
    </location>
</feature>
<dbReference type="InterPro" id="IPR043128">
    <property type="entry name" value="Rev_trsase/Diguanyl_cyclase"/>
</dbReference>
<evidence type="ECO:0000256" key="10">
    <source>
        <dbReference type="SAM" id="Phobius"/>
    </source>
</evidence>
<dbReference type="InterPro" id="IPR013767">
    <property type="entry name" value="PAS_fold"/>
</dbReference>
<dbReference type="Pfam" id="PF08447">
    <property type="entry name" value="PAS_3"/>
    <property type="match status" value="1"/>
</dbReference>
<feature type="domain" description="PAS" evidence="11">
    <location>
        <begin position="343"/>
        <end position="416"/>
    </location>
</feature>
<evidence type="ECO:0000256" key="5">
    <source>
        <dbReference type="ARBA" id="ARBA00022692"/>
    </source>
</evidence>
<dbReference type="GO" id="GO:0005886">
    <property type="term" value="C:plasma membrane"/>
    <property type="evidence" value="ECO:0007669"/>
    <property type="project" value="UniProtKB-SubCell"/>
</dbReference>
<dbReference type="RefSeq" id="WP_110019050.1">
    <property type="nucleotide sequence ID" value="NZ_QGTJ01000007.1"/>
</dbReference>
<keyword evidence="9 10" id="KW-0472">Membrane</keyword>
<comment type="subcellular location">
    <subcellularLocation>
        <location evidence="1">Cell inner membrane</location>
        <topology evidence="1">Multi-pass membrane protein</topology>
    </subcellularLocation>
</comment>
<dbReference type="NCBIfam" id="TIGR00229">
    <property type="entry name" value="sensory_box"/>
    <property type="match status" value="3"/>
</dbReference>
<name>A0A317MT45_9GAMM</name>
<dbReference type="GO" id="GO:0006355">
    <property type="term" value="P:regulation of DNA-templated transcription"/>
    <property type="evidence" value="ECO:0007669"/>
    <property type="project" value="InterPro"/>
</dbReference>
<evidence type="ECO:0000259" key="14">
    <source>
        <dbReference type="PROSITE" id="PS50887"/>
    </source>
</evidence>
<dbReference type="SMART" id="SM01079">
    <property type="entry name" value="CHASE"/>
    <property type="match status" value="1"/>
</dbReference>
<dbReference type="Pfam" id="PF03924">
    <property type="entry name" value="CHASE"/>
    <property type="match status" value="1"/>
</dbReference>
<dbReference type="GO" id="GO:0007165">
    <property type="term" value="P:signal transduction"/>
    <property type="evidence" value="ECO:0007669"/>
    <property type="project" value="UniProtKB-ARBA"/>
</dbReference>
<evidence type="ECO:0000259" key="13">
    <source>
        <dbReference type="PROSITE" id="PS50839"/>
    </source>
</evidence>
<dbReference type="Pfam" id="PF00990">
    <property type="entry name" value="GGDEF"/>
    <property type="match status" value="1"/>
</dbReference>
<evidence type="ECO:0000259" key="12">
    <source>
        <dbReference type="PROSITE" id="PS50113"/>
    </source>
</evidence>
<dbReference type="Pfam" id="PF00989">
    <property type="entry name" value="PAS"/>
    <property type="match status" value="2"/>
</dbReference>
<dbReference type="Gene3D" id="3.30.450.20">
    <property type="entry name" value="PAS domain"/>
    <property type="match status" value="3"/>
</dbReference>
<dbReference type="InterPro" id="IPR006189">
    <property type="entry name" value="CHASE_dom"/>
</dbReference>
<protein>
    <submittedName>
        <fullName evidence="15">PAS domain S-box-containing protein</fullName>
    </submittedName>
</protein>
<dbReference type="InterPro" id="IPR029787">
    <property type="entry name" value="Nucleotide_cyclase"/>
</dbReference>
<keyword evidence="7" id="KW-0547">Nucleotide-binding</keyword>
<keyword evidence="6" id="KW-0677">Repeat</keyword>
<feature type="transmembrane region" description="Helical" evidence="10">
    <location>
        <begin position="24"/>
        <end position="45"/>
    </location>
</feature>
<evidence type="ECO:0000256" key="1">
    <source>
        <dbReference type="ARBA" id="ARBA00004429"/>
    </source>
</evidence>
<evidence type="ECO:0000256" key="6">
    <source>
        <dbReference type="ARBA" id="ARBA00022737"/>
    </source>
</evidence>
<evidence type="ECO:0000313" key="16">
    <source>
        <dbReference type="Proteomes" id="UP000246569"/>
    </source>
</evidence>
<dbReference type="InterPro" id="IPR000700">
    <property type="entry name" value="PAS-assoc_C"/>
</dbReference>
<dbReference type="InterPro" id="IPR000160">
    <property type="entry name" value="GGDEF_dom"/>
</dbReference>
<dbReference type="Gene3D" id="3.30.450.350">
    <property type="entry name" value="CHASE domain"/>
    <property type="match status" value="1"/>
</dbReference>
<dbReference type="GO" id="GO:0000166">
    <property type="term" value="F:nucleotide binding"/>
    <property type="evidence" value="ECO:0007669"/>
    <property type="project" value="UniProtKB-KW"/>
</dbReference>
<evidence type="ECO:0000256" key="9">
    <source>
        <dbReference type="ARBA" id="ARBA00023136"/>
    </source>
</evidence>
<dbReference type="Gene3D" id="3.30.70.270">
    <property type="match status" value="1"/>
</dbReference>
<keyword evidence="5 10" id="KW-0812">Transmembrane</keyword>
<feature type="domain" description="PAS" evidence="11">
    <location>
        <begin position="471"/>
        <end position="527"/>
    </location>
</feature>
<evidence type="ECO:0000256" key="7">
    <source>
        <dbReference type="ARBA" id="ARBA00022741"/>
    </source>
</evidence>
<dbReference type="SMART" id="SM00086">
    <property type="entry name" value="PAC"/>
    <property type="match status" value="1"/>
</dbReference>
<dbReference type="AlphaFoldDB" id="A0A317MT45"/>
<proteinExistence type="predicted"/>
<feature type="domain" description="GGDEF" evidence="14">
    <location>
        <begin position="850"/>
        <end position="978"/>
    </location>
</feature>
<dbReference type="Proteomes" id="UP000246569">
    <property type="component" value="Unassembled WGS sequence"/>
</dbReference>
<evidence type="ECO:0000256" key="8">
    <source>
        <dbReference type="ARBA" id="ARBA00022989"/>
    </source>
</evidence>
<dbReference type="SMART" id="SM00267">
    <property type="entry name" value="GGDEF"/>
    <property type="match status" value="1"/>
</dbReference>
<dbReference type="SUPFAM" id="SSF55073">
    <property type="entry name" value="Nucleotide cyclase"/>
    <property type="match status" value="1"/>
</dbReference>
<gene>
    <name evidence="15" type="ORF">C7443_107137</name>
</gene>
<evidence type="ECO:0000313" key="15">
    <source>
        <dbReference type="EMBL" id="PWV60563.1"/>
    </source>
</evidence>
<feature type="domain" description="CHASE" evidence="13">
    <location>
        <begin position="124"/>
        <end position="285"/>
    </location>
</feature>
<dbReference type="SUPFAM" id="SSF55785">
    <property type="entry name" value="PYP-like sensor domain (PAS domain)"/>
    <property type="match status" value="3"/>
</dbReference>
<evidence type="ECO:0000256" key="3">
    <source>
        <dbReference type="ARBA" id="ARBA00022519"/>
    </source>
</evidence>
<feature type="transmembrane region" description="Helical" evidence="10">
    <location>
        <begin position="302"/>
        <end position="323"/>
    </location>
</feature>
<dbReference type="OrthoDB" id="8573350at2"/>
<dbReference type="FunFam" id="2.10.70.100:FF:000001">
    <property type="entry name" value="Sensory transduction histidine kinase"/>
    <property type="match status" value="1"/>
</dbReference>
<keyword evidence="16" id="KW-1185">Reference proteome</keyword>
<evidence type="ECO:0000256" key="2">
    <source>
        <dbReference type="ARBA" id="ARBA00022475"/>
    </source>
</evidence>
<keyword evidence="8 10" id="KW-1133">Transmembrane helix</keyword>
<feature type="domain" description="PAC" evidence="12">
    <location>
        <begin position="418"/>
        <end position="470"/>
    </location>
</feature>
<dbReference type="InterPro" id="IPR052155">
    <property type="entry name" value="Biofilm_reg_signaling"/>
</dbReference>
<dbReference type="InterPro" id="IPR000014">
    <property type="entry name" value="PAS"/>
</dbReference>
<accession>A0A317MT45</accession>
<dbReference type="PROSITE" id="PS50113">
    <property type="entry name" value="PAC"/>
    <property type="match status" value="1"/>
</dbReference>
<reference evidence="15 16" key="1">
    <citation type="submission" date="2018-05" db="EMBL/GenBank/DDBJ databases">
        <title>Genomic Encyclopedia of Type Strains, Phase IV (KMG-IV): sequencing the most valuable type-strain genomes for metagenomic binning, comparative biology and taxonomic classification.</title>
        <authorList>
            <person name="Goeker M."/>
        </authorList>
    </citation>
    <scope>NUCLEOTIDE SEQUENCE [LARGE SCALE GENOMIC DNA]</scope>
    <source>
        <strain evidence="15 16">DSM 23606</strain>
    </source>
</reference>
<keyword evidence="4" id="KW-0808">Transferase</keyword>
<dbReference type="EMBL" id="QGTJ01000007">
    <property type="protein sequence ID" value="PWV60563.1"/>
    <property type="molecule type" value="Genomic_DNA"/>
</dbReference>
<dbReference type="InterPro" id="IPR035965">
    <property type="entry name" value="PAS-like_dom_sf"/>
</dbReference>
<dbReference type="PROSITE" id="PS50887">
    <property type="entry name" value="GGDEF"/>
    <property type="match status" value="1"/>
</dbReference>
<keyword evidence="3" id="KW-0997">Cell inner membrane</keyword>